<sequence length="215" mass="23632">MRRVQGFLALGAMLLLAACAATTEVNSTWQVKTGEDKPAFNHIYVLSLANNPVNAAAVENAVKESLGKRAVMATLGHETLPADVDKAKNFRAEVEKSVRASGADGVLVVSLLKIDERDEYVPPQVDYVPMTAAPMYLGYGPYVGYNYNAIYQPGYYQNTRDYYLQSQLYSVQTGKPVWMAQSKVMNPVNVEKGAKGYASTLVRQLDKDGALKLKR</sequence>
<keyword evidence="1" id="KW-0732">Signal</keyword>
<reference evidence="2 3" key="1">
    <citation type="journal article" date="2012" name="J. Bacteriol.">
        <title>Genome Sequence of the Alkane-Degrading Bacterium Alcanivorax hongdengensis Type Strain A-11-3.</title>
        <authorList>
            <person name="Lai Q."/>
            <person name="Shao Z."/>
        </authorList>
    </citation>
    <scope>NUCLEOTIDE SEQUENCE [LARGE SCALE GENOMIC DNA]</scope>
    <source>
        <strain evidence="2 3">A-11-3</strain>
    </source>
</reference>
<dbReference type="RefSeq" id="WP_008929917.1">
    <property type="nucleotide sequence ID" value="NZ_AMRJ01000026.1"/>
</dbReference>
<organism evidence="2 3">
    <name type="scientific">Alcanivorax hongdengensis A-11-3</name>
    <dbReference type="NCBI Taxonomy" id="1177179"/>
    <lineage>
        <taxon>Bacteria</taxon>
        <taxon>Pseudomonadati</taxon>
        <taxon>Pseudomonadota</taxon>
        <taxon>Gammaproteobacteria</taxon>
        <taxon>Oceanospirillales</taxon>
        <taxon>Alcanivoracaceae</taxon>
        <taxon>Alcanivorax</taxon>
    </lineage>
</organism>
<dbReference type="eggNOG" id="ENOG5031JFP">
    <property type="taxonomic scope" value="Bacteria"/>
</dbReference>
<dbReference type="Proteomes" id="UP000010164">
    <property type="component" value="Unassembled WGS sequence"/>
</dbReference>
<dbReference type="AlphaFoldDB" id="L0W9L1"/>
<dbReference type="STRING" id="1177179.A11A3_13735"/>
<evidence type="ECO:0008006" key="4">
    <source>
        <dbReference type="Google" id="ProtNLM"/>
    </source>
</evidence>
<dbReference type="PROSITE" id="PS51257">
    <property type="entry name" value="PROKAR_LIPOPROTEIN"/>
    <property type="match status" value="1"/>
</dbReference>
<gene>
    <name evidence="2" type="ORF">A11A3_13735</name>
</gene>
<feature type="signal peptide" evidence="1">
    <location>
        <begin position="1"/>
        <end position="20"/>
    </location>
</feature>
<dbReference type="EMBL" id="AMRJ01000026">
    <property type="protein sequence ID" value="EKF73418.1"/>
    <property type="molecule type" value="Genomic_DNA"/>
</dbReference>
<proteinExistence type="predicted"/>
<evidence type="ECO:0000256" key="1">
    <source>
        <dbReference type="SAM" id="SignalP"/>
    </source>
</evidence>
<comment type="caution">
    <text evidence="2">The sequence shown here is derived from an EMBL/GenBank/DDBJ whole genome shotgun (WGS) entry which is preliminary data.</text>
</comment>
<accession>L0W9L1</accession>
<feature type="chain" id="PRO_5003947782" description="Lipoprotein" evidence="1">
    <location>
        <begin position="21"/>
        <end position="215"/>
    </location>
</feature>
<dbReference type="PATRIC" id="fig|1177179.3.peg.2730"/>
<name>L0W9L1_9GAMM</name>
<protein>
    <recommendedName>
        <fullName evidence="4">Lipoprotein</fullName>
    </recommendedName>
</protein>
<evidence type="ECO:0000313" key="3">
    <source>
        <dbReference type="Proteomes" id="UP000010164"/>
    </source>
</evidence>
<keyword evidence="3" id="KW-1185">Reference proteome</keyword>
<dbReference type="OrthoDB" id="6077795at2"/>
<evidence type="ECO:0000313" key="2">
    <source>
        <dbReference type="EMBL" id="EKF73418.1"/>
    </source>
</evidence>